<sequence>MIDVALAVLSAFLQVLFDRITPRDILEFLKGNNLDEALLKKLTILLLSVNAVLDDAEEKQILDPNVKAWVEQYKWSSKSETIKGKISDFLSPVNPRLEKINEKLSFLLDLKNVLGLKEGKGQNLSSLSLPTTCLLEEFEVLGRNDDKEKIIDFLLGGNGYEESLSVVAIVGMAGIGKTTLSQLLFNDERVSHHFDLRLWVHVSEGSDVFDVIKKIYECLNCESRDLNMLQVKLKSRLIRNKKFLLVLDDFYVGNYIEWELLKRPLAEGARGSVVLVTTRNEKVSSIMHPTFTHSLQLLSHEDSWKLFAHYAFIMVCLSKCLYQISSPYILFHFLDDAKNWDNRLKTKIGIVIKSTYYYKSSNALLLVHYYLMDMIIVHRLREAKWKNSTFCQWASWCHVPESKASILPVGAVAPKLCIVVPRTYFRVVLRTSKLNGLSRSCAKQGLEVYNLEDSSE</sequence>
<dbReference type="Proteomes" id="UP000828941">
    <property type="component" value="Chromosome 9"/>
</dbReference>
<keyword evidence="2" id="KW-1185">Reference proteome</keyword>
<name>A0ACB9MIN9_BAUVA</name>
<reference evidence="1 2" key="1">
    <citation type="journal article" date="2022" name="DNA Res.">
        <title>Chromosomal-level genome assembly of the orchid tree Bauhinia variegata (Leguminosae; Cercidoideae) supports the allotetraploid origin hypothesis of Bauhinia.</title>
        <authorList>
            <person name="Zhong Y."/>
            <person name="Chen Y."/>
            <person name="Zheng D."/>
            <person name="Pang J."/>
            <person name="Liu Y."/>
            <person name="Luo S."/>
            <person name="Meng S."/>
            <person name="Qian L."/>
            <person name="Wei D."/>
            <person name="Dai S."/>
            <person name="Zhou R."/>
        </authorList>
    </citation>
    <scope>NUCLEOTIDE SEQUENCE [LARGE SCALE GENOMIC DNA]</scope>
    <source>
        <strain evidence="1">BV-YZ2020</strain>
    </source>
</reference>
<gene>
    <name evidence="1" type="ORF">L6164_023384</name>
</gene>
<protein>
    <submittedName>
        <fullName evidence="1">Uncharacterized protein</fullName>
    </submittedName>
</protein>
<accession>A0ACB9MIN9</accession>
<dbReference type="EMBL" id="CM039434">
    <property type="protein sequence ID" value="KAI4323804.1"/>
    <property type="molecule type" value="Genomic_DNA"/>
</dbReference>
<evidence type="ECO:0000313" key="1">
    <source>
        <dbReference type="EMBL" id="KAI4323804.1"/>
    </source>
</evidence>
<evidence type="ECO:0000313" key="2">
    <source>
        <dbReference type="Proteomes" id="UP000828941"/>
    </source>
</evidence>
<comment type="caution">
    <text evidence="1">The sequence shown here is derived from an EMBL/GenBank/DDBJ whole genome shotgun (WGS) entry which is preliminary data.</text>
</comment>
<organism evidence="1 2">
    <name type="scientific">Bauhinia variegata</name>
    <name type="common">Purple orchid tree</name>
    <name type="synonym">Phanera variegata</name>
    <dbReference type="NCBI Taxonomy" id="167791"/>
    <lineage>
        <taxon>Eukaryota</taxon>
        <taxon>Viridiplantae</taxon>
        <taxon>Streptophyta</taxon>
        <taxon>Embryophyta</taxon>
        <taxon>Tracheophyta</taxon>
        <taxon>Spermatophyta</taxon>
        <taxon>Magnoliopsida</taxon>
        <taxon>eudicotyledons</taxon>
        <taxon>Gunneridae</taxon>
        <taxon>Pentapetalae</taxon>
        <taxon>rosids</taxon>
        <taxon>fabids</taxon>
        <taxon>Fabales</taxon>
        <taxon>Fabaceae</taxon>
        <taxon>Cercidoideae</taxon>
        <taxon>Cercideae</taxon>
        <taxon>Bauhiniinae</taxon>
        <taxon>Bauhinia</taxon>
    </lineage>
</organism>
<proteinExistence type="predicted"/>